<sequence length="386" mass="39892">MAAPPSVTRTRHEHLRPTAAPWTALAWSAVALALGLAWLSGVVPAGVPGQGGFGSLFSLVAPDASGPLNARTVPGAVSLLLGAVGAVCAVLMLRPRGAGGRVVEAVCWTLGAVVLLVFVDSQLLSWLGYSMILPVAGWAVPDLLRLWAEATFTASHLSTLFFAAGVAVWVAAALTHRRAVRGACQRCGRAPEWNAGRERAARTRALRVGRIAVALACVVALFYPSLRLPWLFGIPVGVGREQFDAMAADGGTIVIGVGLGTAGLVGVVLMLGLVQRWGVRFPWWTAGLAGRRVPVGLAVVPATLVAVALVAMGRSVVVELLDAQARSLLTAEPLHTVAFASMAVWGAALGVATAAYAVRRRAECAGCGRGLPEVLPGDILRASGAR</sequence>
<organism evidence="2 3">
    <name type="scientific">Nocardiopsis dassonvillei (strain ATCC 23218 / DSM 43111 / CIP 107115 / JCM 7437 / KCTC 9190 / NBRC 14626 / NCTC 10488 / NRRL B-5397 / IMRU 509)</name>
    <name type="common">Actinomadura dassonvillei</name>
    <dbReference type="NCBI Taxonomy" id="446468"/>
    <lineage>
        <taxon>Bacteria</taxon>
        <taxon>Bacillati</taxon>
        <taxon>Actinomycetota</taxon>
        <taxon>Actinomycetes</taxon>
        <taxon>Streptosporangiales</taxon>
        <taxon>Nocardiopsidaceae</taxon>
        <taxon>Nocardiopsis</taxon>
    </lineage>
</organism>
<dbReference type="GeneID" id="91484759"/>
<dbReference type="eggNOG" id="COG2197">
    <property type="taxonomic scope" value="Bacteria"/>
</dbReference>
<accession>D7AUL5</accession>
<keyword evidence="3" id="KW-1185">Reference proteome</keyword>
<gene>
    <name evidence="2" type="ordered locus">Ndas_2173</name>
</gene>
<protein>
    <submittedName>
        <fullName evidence="2">Uncharacterized protein</fullName>
    </submittedName>
</protein>
<dbReference type="STRING" id="446468.Ndas_2173"/>
<dbReference type="HOGENOM" id="CLU_049869_0_0_11"/>
<keyword evidence="1" id="KW-1133">Transmembrane helix</keyword>
<proteinExistence type="predicted"/>
<dbReference type="Proteomes" id="UP000002219">
    <property type="component" value="Chromosome 1"/>
</dbReference>
<feature type="transmembrane region" description="Helical" evidence="1">
    <location>
        <begin position="73"/>
        <end position="93"/>
    </location>
</feature>
<evidence type="ECO:0000313" key="3">
    <source>
        <dbReference type="Proteomes" id="UP000002219"/>
    </source>
</evidence>
<dbReference type="AlphaFoldDB" id="D7AUL5"/>
<feature type="transmembrane region" description="Helical" evidence="1">
    <location>
        <begin position="152"/>
        <end position="172"/>
    </location>
</feature>
<feature type="transmembrane region" description="Helical" evidence="1">
    <location>
        <begin position="211"/>
        <end position="232"/>
    </location>
</feature>
<keyword evidence="1" id="KW-0472">Membrane</keyword>
<feature type="transmembrane region" description="Helical" evidence="1">
    <location>
        <begin position="295"/>
        <end position="317"/>
    </location>
</feature>
<evidence type="ECO:0000313" key="2">
    <source>
        <dbReference type="EMBL" id="ADH67595.1"/>
    </source>
</evidence>
<reference evidence="2 3" key="1">
    <citation type="journal article" date="2010" name="Stand. Genomic Sci.">
        <title>Complete genome sequence of Nocardiopsis dassonvillei type strain (IMRU 509).</title>
        <authorList>
            <person name="Sun H."/>
            <person name="Lapidus A."/>
            <person name="Nolan M."/>
            <person name="Lucas S."/>
            <person name="Del Rio T.G."/>
            <person name="Tice H."/>
            <person name="Cheng J.F."/>
            <person name="Tapia R."/>
            <person name="Han C."/>
            <person name="Goodwin L."/>
            <person name="Pitluck S."/>
            <person name="Pagani I."/>
            <person name="Ivanova N."/>
            <person name="Mavromatis K."/>
            <person name="Mikhailova N."/>
            <person name="Pati A."/>
            <person name="Chen A."/>
            <person name="Palaniappan K."/>
            <person name="Land M."/>
            <person name="Hauser L."/>
            <person name="Chang Y.J."/>
            <person name="Jeffries C.D."/>
            <person name="Djao O.D."/>
            <person name="Rohde M."/>
            <person name="Sikorski J."/>
            <person name="Goker M."/>
            <person name="Woyke T."/>
            <person name="Bristow J."/>
            <person name="Eisen J.A."/>
            <person name="Markowitz V."/>
            <person name="Hugenholtz P."/>
            <person name="Kyrpides N.C."/>
            <person name="Klenk H.P."/>
        </authorList>
    </citation>
    <scope>NUCLEOTIDE SEQUENCE [LARGE SCALE GENOMIC DNA]</scope>
    <source>
        <strain evidence="3">ATCC 23218 / DSM 43111 / CIP 107115 / JCM 7437 / KCTC 9190 / NBRC 14626 / NCTC 10488 / NRRL B-5397 / IMRU 509</strain>
    </source>
</reference>
<keyword evidence="1" id="KW-0812">Transmembrane</keyword>
<dbReference type="KEGG" id="nda:Ndas_2173"/>
<dbReference type="EMBL" id="CP002040">
    <property type="protein sequence ID" value="ADH67595.1"/>
    <property type="molecule type" value="Genomic_DNA"/>
</dbReference>
<dbReference type="OrthoDB" id="2717873at2"/>
<dbReference type="RefSeq" id="WP_013153202.1">
    <property type="nucleotide sequence ID" value="NC_014210.1"/>
</dbReference>
<feature type="transmembrane region" description="Helical" evidence="1">
    <location>
        <begin position="105"/>
        <end position="132"/>
    </location>
</feature>
<feature type="transmembrane region" description="Helical" evidence="1">
    <location>
        <begin position="252"/>
        <end position="274"/>
    </location>
</feature>
<feature type="transmembrane region" description="Helical" evidence="1">
    <location>
        <begin position="19"/>
        <end position="39"/>
    </location>
</feature>
<feature type="transmembrane region" description="Helical" evidence="1">
    <location>
        <begin position="337"/>
        <end position="358"/>
    </location>
</feature>
<name>D7AUL5_NOCDD</name>
<evidence type="ECO:0000256" key="1">
    <source>
        <dbReference type="SAM" id="Phobius"/>
    </source>
</evidence>